<dbReference type="AlphaFoldDB" id="A0A2M7XFC3"/>
<comment type="similarity">
    <text evidence="8 9">Belongs to the MurJ/MviN family.</text>
</comment>
<gene>
    <name evidence="10" type="primary">mviN</name>
    <name evidence="8" type="synonym">murJ</name>
    <name evidence="10" type="ORF">CO173_02340</name>
</gene>
<feature type="transmembrane region" description="Helical" evidence="8">
    <location>
        <begin position="195"/>
        <end position="219"/>
    </location>
</feature>
<feature type="transmembrane region" description="Helical" evidence="8">
    <location>
        <begin position="320"/>
        <end position="343"/>
    </location>
</feature>
<feature type="transmembrane region" description="Helical" evidence="8">
    <location>
        <begin position="480"/>
        <end position="506"/>
    </location>
</feature>
<dbReference type="PANTHER" id="PTHR47019">
    <property type="entry name" value="LIPID II FLIPPASE MURJ"/>
    <property type="match status" value="1"/>
</dbReference>
<evidence type="ECO:0000256" key="7">
    <source>
        <dbReference type="ARBA" id="ARBA00023136"/>
    </source>
</evidence>
<evidence type="ECO:0000256" key="1">
    <source>
        <dbReference type="ARBA" id="ARBA00004651"/>
    </source>
</evidence>
<feature type="transmembrane region" description="Helical" evidence="8">
    <location>
        <begin position="279"/>
        <end position="300"/>
    </location>
</feature>
<reference evidence="11" key="1">
    <citation type="submission" date="2017-09" db="EMBL/GenBank/DDBJ databases">
        <title>Depth-based differentiation of microbial function through sediment-hosted aquifers and enrichment of novel symbionts in the deep terrestrial subsurface.</title>
        <authorList>
            <person name="Probst A.J."/>
            <person name="Ladd B."/>
            <person name="Jarett J.K."/>
            <person name="Geller-Mcgrath D.E."/>
            <person name="Sieber C.M.K."/>
            <person name="Emerson J.B."/>
            <person name="Anantharaman K."/>
            <person name="Thomas B.C."/>
            <person name="Malmstrom R."/>
            <person name="Stieglmeier M."/>
            <person name="Klingl A."/>
            <person name="Woyke T."/>
            <person name="Ryan C.M."/>
            <person name="Banfield J.F."/>
        </authorList>
    </citation>
    <scope>NUCLEOTIDE SEQUENCE [LARGE SCALE GENOMIC DNA]</scope>
</reference>
<keyword evidence="7 8" id="KW-0472">Membrane</keyword>
<dbReference type="GO" id="GO:0034204">
    <property type="term" value="P:lipid translocation"/>
    <property type="evidence" value="ECO:0007669"/>
    <property type="project" value="TreeGrafter"/>
</dbReference>
<feature type="transmembrane region" description="Helical" evidence="8">
    <location>
        <begin position="166"/>
        <end position="189"/>
    </location>
</feature>
<dbReference type="CDD" id="cd13123">
    <property type="entry name" value="MATE_MurJ_like"/>
    <property type="match status" value="1"/>
</dbReference>
<evidence type="ECO:0000256" key="5">
    <source>
        <dbReference type="ARBA" id="ARBA00022984"/>
    </source>
</evidence>
<dbReference type="UniPathway" id="UPA00219"/>
<dbReference type="GO" id="GO:0008360">
    <property type="term" value="P:regulation of cell shape"/>
    <property type="evidence" value="ECO:0007669"/>
    <property type="project" value="UniProtKB-UniRule"/>
</dbReference>
<dbReference type="PRINTS" id="PR01806">
    <property type="entry name" value="VIRFACTRMVIN"/>
</dbReference>
<keyword evidence="8 9" id="KW-0813">Transport</keyword>
<sequence length="537" mass="59030">MFKKFINGQSSTITSAAVIVASFSILSRVVGFIRDRILAGQFGAGDTLDIYFTAFRVPDFLFQLIVVGALSASFIPLFTRNYSENAREKAWLLTNKLLNLIAIAFGVAILLAIIFMNQLVPFVAVGFDADKQRAVVEMARIMFTAQFFLSISMVFGSALQGAKRFVLYSLAPIFYNFGIIAGAIFFVPILGQIGLAWGVGFGAILHLLLQSAGIFSLGYRYQPILIWKDKDTQYMLKHMAPRVMGLAVNQINFVAMTVIATTLTAGSVTVLQFAYNLNFFPVGVIAISYAIAAFPTFCELLNKNKTEEFIKSFSQTIRQILLFIIPATVMFILLRAQIVRVVLGSGVFDWEATFLTANTLGFFAVSLFAQSIVFVLVRGYFAMDNTITPFIVGLATGLVNIISALILTKEFGVLGLGMAYSISAIVQMIILWIPLRKRLGSLDEGRIFKTIITLLSAGLVAAFVTQALKQLLDIYLNIDTVLGIFTQGFVAGTVGLFVYALTALLLKSQEMTVFISALRRKLIKKVKVEEEIVTEIG</sequence>
<feature type="transmembrane region" description="Helical" evidence="8">
    <location>
        <begin position="389"/>
        <end position="407"/>
    </location>
</feature>
<dbReference type="InterPro" id="IPR051050">
    <property type="entry name" value="Lipid_II_flippase_MurJ/MviN"/>
</dbReference>
<dbReference type="GO" id="GO:0071555">
    <property type="term" value="P:cell wall organization"/>
    <property type="evidence" value="ECO:0007669"/>
    <property type="project" value="UniProtKB-UniRule"/>
</dbReference>
<evidence type="ECO:0000256" key="4">
    <source>
        <dbReference type="ARBA" id="ARBA00022960"/>
    </source>
</evidence>
<feature type="transmembrane region" description="Helical" evidence="8">
    <location>
        <begin position="413"/>
        <end position="435"/>
    </location>
</feature>
<feature type="transmembrane region" description="Helical" evidence="8">
    <location>
        <begin position="100"/>
        <end position="120"/>
    </location>
</feature>
<dbReference type="EMBL" id="PFWT01000009">
    <property type="protein sequence ID" value="PJA46584.1"/>
    <property type="molecule type" value="Genomic_DNA"/>
</dbReference>
<evidence type="ECO:0000256" key="6">
    <source>
        <dbReference type="ARBA" id="ARBA00022989"/>
    </source>
</evidence>
<evidence type="ECO:0000256" key="8">
    <source>
        <dbReference type="HAMAP-Rule" id="MF_02078"/>
    </source>
</evidence>
<evidence type="ECO:0000256" key="9">
    <source>
        <dbReference type="PIRNR" id="PIRNR002869"/>
    </source>
</evidence>
<dbReference type="GO" id="GO:0009252">
    <property type="term" value="P:peptidoglycan biosynthetic process"/>
    <property type="evidence" value="ECO:0007669"/>
    <property type="project" value="UniProtKB-UniRule"/>
</dbReference>
<keyword evidence="3 8" id="KW-0812">Transmembrane</keyword>
<feature type="transmembrane region" description="Helical" evidence="8">
    <location>
        <begin position="355"/>
        <end position="377"/>
    </location>
</feature>
<keyword evidence="6 8" id="KW-1133">Transmembrane helix</keyword>
<protein>
    <recommendedName>
        <fullName evidence="8">Probable lipid II flippase MurJ</fullName>
    </recommendedName>
</protein>
<dbReference type="InterPro" id="IPR004268">
    <property type="entry name" value="MurJ"/>
</dbReference>
<evidence type="ECO:0000256" key="3">
    <source>
        <dbReference type="ARBA" id="ARBA00022692"/>
    </source>
</evidence>
<evidence type="ECO:0000313" key="10">
    <source>
        <dbReference type="EMBL" id="PJA46584.1"/>
    </source>
</evidence>
<feature type="transmembrane region" description="Helical" evidence="8">
    <location>
        <begin position="140"/>
        <end position="159"/>
    </location>
</feature>
<keyword evidence="8 9" id="KW-0961">Cell wall biogenesis/degradation</keyword>
<proteinExistence type="inferred from homology"/>
<keyword evidence="2 8" id="KW-1003">Cell membrane</keyword>
<dbReference type="PANTHER" id="PTHR47019:SF1">
    <property type="entry name" value="LIPID II FLIPPASE MURJ"/>
    <property type="match status" value="1"/>
</dbReference>
<organism evidence="10 11">
    <name type="scientific">Candidatus Uhrbacteria bacterium CG_4_9_14_3_um_filter_41_35</name>
    <dbReference type="NCBI Taxonomy" id="1975034"/>
    <lineage>
        <taxon>Bacteria</taxon>
        <taxon>Candidatus Uhriibacteriota</taxon>
    </lineage>
</organism>
<comment type="function">
    <text evidence="8 9">Involved in peptidoglycan biosynthesis. Transports lipid-linked peptidoglycan precursors from the inner to the outer leaflet of the cytoplasmic membrane.</text>
</comment>
<dbReference type="NCBIfam" id="TIGR01695">
    <property type="entry name" value="murJ_mviN"/>
    <property type="match status" value="1"/>
</dbReference>
<dbReference type="PIRSF" id="PIRSF002869">
    <property type="entry name" value="MviN"/>
    <property type="match status" value="1"/>
</dbReference>
<feature type="transmembrane region" description="Helical" evidence="8">
    <location>
        <begin position="447"/>
        <end position="468"/>
    </location>
</feature>
<keyword evidence="4 8" id="KW-0133">Cell shape</keyword>
<dbReference type="Proteomes" id="UP000231263">
    <property type="component" value="Unassembled WGS sequence"/>
</dbReference>
<dbReference type="Pfam" id="PF03023">
    <property type="entry name" value="MurJ"/>
    <property type="match status" value="1"/>
</dbReference>
<dbReference type="HAMAP" id="MF_02078">
    <property type="entry name" value="MurJ_MviN"/>
    <property type="match status" value="1"/>
</dbReference>
<comment type="subcellular location">
    <subcellularLocation>
        <location evidence="1 8">Cell membrane</location>
        <topology evidence="1 8">Multi-pass membrane protein</topology>
    </subcellularLocation>
</comment>
<comment type="caution">
    <text evidence="10">The sequence shown here is derived from an EMBL/GenBank/DDBJ whole genome shotgun (WGS) entry which is preliminary data.</text>
</comment>
<accession>A0A2M7XFC3</accession>
<feature type="transmembrane region" description="Helical" evidence="8">
    <location>
        <begin position="60"/>
        <end position="79"/>
    </location>
</feature>
<dbReference type="GO" id="GO:0015648">
    <property type="term" value="F:lipid-linked peptidoglycan transporter activity"/>
    <property type="evidence" value="ECO:0007669"/>
    <property type="project" value="UniProtKB-UniRule"/>
</dbReference>
<name>A0A2M7XFC3_9BACT</name>
<evidence type="ECO:0000256" key="2">
    <source>
        <dbReference type="ARBA" id="ARBA00022475"/>
    </source>
</evidence>
<feature type="transmembrane region" description="Helical" evidence="8">
    <location>
        <begin position="12"/>
        <end position="33"/>
    </location>
</feature>
<evidence type="ECO:0000313" key="11">
    <source>
        <dbReference type="Proteomes" id="UP000231263"/>
    </source>
</evidence>
<keyword evidence="5 8" id="KW-0573">Peptidoglycan synthesis</keyword>
<dbReference type="GO" id="GO:0005886">
    <property type="term" value="C:plasma membrane"/>
    <property type="evidence" value="ECO:0007669"/>
    <property type="project" value="UniProtKB-SubCell"/>
</dbReference>
<comment type="pathway">
    <text evidence="8">Cell wall biogenesis; peptidoglycan biosynthesis.</text>
</comment>